<feature type="DNA-binding region" description="HMG box" evidence="5">
    <location>
        <begin position="109"/>
        <end position="169"/>
    </location>
</feature>
<keyword evidence="4 5" id="KW-0539">Nucleus</keyword>
<dbReference type="Gene3D" id="1.10.30.10">
    <property type="entry name" value="High mobility group box domain"/>
    <property type="match status" value="2"/>
</dbReference>
<feature type="compositionally biased region" description="Basic residues" evidence="6">
    <location>
        <begin position="92"/>
        <end position="101"/>
    </location>
</feature>
<keyword evidence="3 5" id="KW-0238">DNA-binding</keyword>
<evidence type="ECO:0000256" key="6">
    <source>
        <dbReference type="SAM" id="MobiDB-lite"/>
    </source>
</evidence>
<dbReference type="PANTHER" id="PTHR48112:SF32">
    <property type="entry name" value="HIGH MOBILITY GROUP PROTEIN B3"/>
    <property type="match status" value="1"/>
</dbReference>
<keyword evidence="9" id="KW-1185">Reference proteome</keyword>
<comment type="subcellular location">
    <subcellularLocation>
        <location evidence="1">Nucleus</location>
    </subcellularLocation>
</comment>
<dbReference type="CDD" id="cd00084">
    <property type="entry name" value="HMG-box_SF"/>
    <property type="match status" value="1"/>
</dbReference>
<evidence type="ECO:0000313" key="9">
    <source>
        <dbReference type="Proteomes" id="UP001642540"/>
    </source>
</evidence>
<dbReference type="InterPro" id="IPR050342">
    <property type="entry name" value="HMGB"/>
</dbReference>
<feature type="domain" description="HMG box" evidence="7">
    <location>
        <begin position="109"/>
        <end position="169"/>
    </location>
</feature>
<dbReference type="PROSITE" id="PS50118">
    <property type="entry name" value="HMG_BOX_2"/>
    <property type="match status" value="2"/>
</dbReference>
<evidence type="ECO:0000256" key="5">
    <source>
        <dbReference type="PROSITE-ProRule" id="PRU00267"/>
    </source>
</evidence>
<comment type="similarity">
    <text evidence="2">Belongs to the HMGB family.</text>
</comment>
<feature type="region of interest" description="Disordered" evidence="6">
    <location>
        <begin position="74"/>
        <end position="110"/>
    </location>
</feature>
<dbReference type="EMBL" id="CAXLJM020000118">
    <property type="protein sequence ID" value="CAL8137646.1"/>
    <property type="molecule type" value="Genomic_DNA"/>
</dbReference>
<feature type="domain" description="HMG box" evidence="7">
    <location>
        <begin position="8"/>
        <end position="79"/>
    </location>
</feature>
<dbReference type="PANTHER" id="PTHR48112">
    <property type="entry name" value="HIGH MOBILITY GROUP PROTEIN DSP1"/>
    <property type="match status" value="1"/>
</dbReference>
<dbReference type="SUPFAM" id="SSF47095">
    <property type="entry name" value="HMG-box"/>
    <property type="match status" value="2"/>
</dbReference>
<evidence type="ECO:0000256" key="3">
    <source>
        <dbReference type="ARBA" id="ARBA00023125"/>
    </source>
</evidence>
<proteinExistence type="inferred from homology"/>
<evidence type="ECO:0000313" key="8">
    <source>
        <dbReference type="EMBL" id="CAL8137646.1"/>
    </source>
</evidence>
<gene>
    <name evidence="8" type="ORF">ODALV1_LOCUS27015</name>
</gene>
<feature type="DNA-binding region" description="HMG box" evidence="5">
    <location>
        <begin position="8"/>
        <end position="79"/>
    </location>
</feature>
<evidence type="ECO:0000259" key="7">
    <source>
        <dbReference type="PROSITE" id="PS50118"/>
    </source>
</evidence>
<protein>
    <recommendedName>
        <fullName evidence="7">HMG box domain-containing protein</fullName>
    </recommendedName>
</protein>
<comment type="caution">
    <text evidence="8">The sequence shown here is derived from an EMBL/GenBank/DDBJ whole genome shotgun (WGS) entry which is preliminary data.</text>
</comment>
<accession>A0ABP1RWK0</accession>
<dbReference type="SMART" id="SM00398">
    <property type="entry name" value="HMG"/>
    <property type="match status" value="2"/>
</dbReference>
<organism evidence="8 9">
    <name type="scientific">Orchesella dallaii</name>
    <dbReference type="NCBI Taxonomy" id="48710"/>
    <lineage>
        <taxon>Eukaryota</taxon>
        <taxon>Metazoa</taxon>
        <taxon>Ecdysozoa</taxon>
        <taxon>Arthropoda</taxon>
        <taxon>Hexapoda</taxon>
        <taxon>Collembola</taxon>
        <taxon>Entomobryomorpha</taxon>
        <taxon>Entomobryoidea</taxon>
        <taxon>Orchesellidae</taxon>
        <taxon>Orchesellinae</taxon>
        <taxon>Orchesella</taxon>
    </lineage>
</organism>
<evidence type="ECO:0000256" key="4">
    <source>
        <dbReference type="ARBA" id="ARBA00023242"/>
    </source>
</evidence>
<dbReference type="InterPro" id="IPR036910">
    <property type="entry name" value="HMG_box_dom_sf"/>
</dbReference>
<evidence type="ECO:0000256" key="1">
    <source>
        <dbReference type="ARBA" id="ARBA00004123"/>
    </source>
</evidence>
<sequence>MAVSPQKSQQVLSAYACFTNHFFQQNQPTEGQQKLSSDLSKVASERWKGMTEEEKKPYKVLSLQNKVQARFQQESAQMASLPPGTVVTSTTGRKRKLPTRKAAKDPDAPKRPTTAFFFFAQVERPKVRAEHPEYKVTEVSKELGKLWGAMKPEEKQKYNDKAARDRDRYHFVSC</sequence>
<dbReference type="Pfam" id="PF00505">
    <property type="entry name" value="HMG_box"/>
    <property type="match status" value="2"/>
</dbReference>
<dbReference type="InterPro" id="IPR009071">
    <property type="entry name" value="HMG_box_dom"/>
</dbReference>
<dbReference type="Proteomes" id="UP001642540">
    <property type="component" value="Unassembled WGS sequence"/>
</dbReference>
<name>A0ABP1RWK0_9HEXA</name>
<reference evidence="8 9" key="1">
    <citation type="submission" date="2024-08" db="EMBL/GenBank/DDBJ databases">
        <authorList>
            <person name="Cucini C."/>
            <person name="Frati F."/>
        </authorList>
    </citation>
    <scope>NUCLEOTIDE SEQUENCE [LARGE SCALE GENOMIC DNA]</scope>
</reference>
<evidence type="ECO:0000256" key="2">
    <source>
        <dbReference type="ARBA" id="ARBA00008774"/>
    </source>
</evidence>